<feature type="compositionally biased region" description="Basic and acidic residues" evidence="1">
    <location>
        <begin position="86"/>
        <end position="102"/>
    </location>
</feature>
<reference evidence="2" key="1">
    <citation type="journal article" date="2021" name="IMA Fungus">
        <title>Genomic characterization of three marine fungi, including Emericellopsis atlantica sp. nov. with signatures of a generalist lifestyle and marine biomass degradation.</title>
        <authorList>
            <person name="Hagestad O.C."/>
            <person name="Hou L."/>
            <person name="Andersen J.H."/>
            <person name="Hansen E.H."/>
            <person name="Altermark B."/>
            <person name="Li C."/>
            <person name="Kuhnert E."/>
            <person name="Cox R.J."/>
            <person name="Crous P.W."/>
            <person name="Spatafora J.W."/>
            <person name="Lail K."/>
            <person name="Amirebrahimi M."/>
            <person name="Lipzen A."/>
            <person name="Pangilinan J."/>
            <person name="Andreopoulos W."/>
            <person name="Hayes R.D."/>
            <person name="Ng V."/>
            <person name="Grigoriev I.V."/>
            <person name="Jackson S.A."/>
            <person name="Sutton T.D.S."/>
            <person name="Dobson A.D.W."/>
            <person name="Rama T."/>
        </authorList>
    </citation>
    <scope>NUCLEOTIDE SEQUENCE</scope>
    <source>
        <strain evidence="2">TRa018bII</strain>
    </source>
</reference>
<accession>A0A9P8C759</accession>
<evidence type="ECO:0000313" key="2">
    <source>
        <dbReference type="EMBL" id="KAG9235962.1"/>
    </source>
</evidence>
<proteinExistence type="predicted"/>
<evidence type="ECO:0000256" key="1">
    <source>
        <dbReference type="SAM" id="MobiDB-lite"/>
    </source>
</evidence>
<feature type="region of interest" description="Disordered" evidence="1">
    <location>
        <begin position="306"/>
        <end position="328"/>
    </location>
</feature>
<protein>
    <submittedName>
        <fullName evidence="2">Uncharacterized protein</fullName>
    </submittedName>
</protein>
<keyword evidence="3" id="KW-1185">Reference proteome</keyword>
<evidence type="ECO:0000313" key="3">
    <source>
        <dbReference type="Proteomes" id="UP000824998"/>
    </source>
</evidence>
<organism evidence="2 3">
    <name type="scientific">Amylocarpus encephaloides</name>
    <dbReference type="NCBI Taxonomy" id="45428"/>
    <lineage>
        <taxon>Eukaryota</taxon>
        <taxon>Fungi</taxon>
        <taxon>Dikarya</taxon>
        <taxon>Ascomycota</taxon>
        <taxon>Pezizomycotina</taxon>
        <taxon>Leotiomycetes</taxon>
        <taxon>Helotiales</taxon>
        <taxon>Helotiales incertae sedis</taxon>
        <taxon>Amylocarpus</taxon>
    </lineage>
</organism>
<comment type="caution">
    <text evidence="2">The sequence shown here is derived from an EMBL/GenBank/DDBJ whole genome shotgun (WGS) entry which is preliminary data.</text>
</comment>
<name>A0A9P8C759_9HELO</name>
<gene>
    <name evidence="2" type="ORF">BJ875DRAFT_439857</name>
</gene>
<dbReference type="Proteomes" id="UP000824998">
    <property type="component" value="Unassembled WGS sequence"/>
</dbReference>
<feature type="region of interest" description="Disordered" evidence="1">
    <location>
        <begin position="86"/>
        <end position="185"/>
    </location>
</feature>
<dbReference type="AlphaFoldDB" id="A0A9P8C759"/>
<dbReference type="EMBL" id="MU251418">
    <property type="protein sequence ID" value="KAG9235962.1"/>
    <property type="molecule type" value="Genomic_DNA"/>
</dbReference>
<sequence>MEFSIASSKPGISVRGSSRDRHARALRCRQQTKEAAPYLVAPTIQDPLPSQGRIWNPFCSRGWHILQVHQSSRGHFAAEARTRVIRRREDTHPLRDLPDHPQSHPRSTEGSNRKPQDAPANGVPAWESMTTASIPPYHHSLTPPHWPRADQGVPPPGRPHRSRHVAYPYDSPTSSHPDPGSTEHLSLGHLRLSRDSSTRLRRIDGMDLRRRHSVSSWSPSSRVVANPWRWRGAGARVADLDSRLRRATSQSLWTTASCVLARTRARRDLLASSSRRRGPRPTTVLPKLKSRYGLHVQQLLPDRTAFLGRRGVGPRNQGDSGETIRPSAKPMRGVDGLRLFRAILPFFYGHPHDRFHRPCERAYGAKVHGHWPAGSIDPWLECKASMKKEPPCDRAGPALPSLGRVTWELLVGGVGGPGGADFSSLTVTRRLDCDCGLWTLDSSSLGAIDSAFNMYSGRTLVTWSLESGPGDWPPHLP</sequence>
<feature type="region of interest" description="Disordered" evidence="1">
    <location>
        <begin position="1"/>
        <end position="24"/>
    </location>
</feature>